<keyword evidence="9" id="KW-1185">Reference proteome</keyword>
<dbReference type="Gene3D" id="1.20.1330.10">
    <property type="entry name" value="f41 fragment of flagellin, N-terminal domain"/>
    <property type="match status" value="2"/>
</dbReference>
<dbReference type="InterPro" id="IPR046358">
    <property type="entry name" value="Flagellin_C"/>
</dbReference>
<dbReference type="InterPro" id="IPR001029">
    <property type="entry name" value="Flagellin_N"/>
</dbReference>
<evidence type="ECO:0000256" key="1">
    <source>
        <dbReference type="ARBA" id="ARBA00004365"/>
    </source>
</evidence>
<dbReference type="Proteomes" id="UP001164472">
    <property type="component" value="Chromosome"/>
</dbReference>
<dbReference type="PANTHER" id="PTHR42792:SF1">
    <property type="entry name" value="FLAGELLAR HOOK-ASSOCIATED PROTEIN 3"/>
    <property type="match status" value="1"/>
</dbReference>
<feature type="domain" description="Flagellin N-terminal" evidence="6">
    <location>
        <begin position="13"/>
        <end position="138"/>
    </location>
</feature>
<dbReference type="RefSeq" id="WP_251811631.1">
    <property type="nucleotide sequence ID" value="NZ_CP101527.1"/>
</dbReference>
<evidence type="ECO:0000259" key="7">
    <source>
        <dbReference type="Pfam" id="PF00700"/>
    </source>
</evidence>
<dbReference type="Pfam" id="PF00669">
    <property type="entry name" value="Flagellin_N"/>
    <property type="match status" value="1"/>
</dbReference>
<accession>A0A9E8HM58</accession>
<keyword evidence="8" id="KW-0969">Cilium</keyword>
<dbReference type="SUPFAM" id="SSF64518">
    <property type="entry name" value="Phase 1 flagellin"/>
    <property type="match status" value="1"/>
</dbReference>
<evidence type="ECO:0000313" key="8">
    <source>
        <dbReference type="EMBL" id="UZW75882.1"/>
    </source>
</evidence>
<feature type="domain" description="Flagellin C-terminal" evidence="7">
    <location>
        <begin position="336"/>
        <end position="412"/>
    </location>
</feature>
<evidence type="ECO:0000256" key="5">
    <source>
        <dbReference type="ARBA" id="ARBA00023143"/>
    </source>
</evidence>
<comment type="similarity">
    <text evidence="3">Belongs to the bacterial flagellin family.</text>
</comment>
<dbReference type="GO" id="GO:0005576">
    <property type="term" value="C:extracellular region"/>
    <property type="evidence" value="ECO:0007669"/>
    <property type="project" value="UniProtKB-SubCell"/>
</dbReference>
<gene>
    <name evidence="8" type="primary">flgL</name>
    <name evidence="8" type="ORF">NNL22_04675</name>
</gene>
<sequence length="418" mass="45766">MRVSTQQLFGRGIESINDVNAQLQKTQLQISTGKKVLTPSDDPVASTRILQLNQELELNDQYQTNIDMVENSLKLEDDLLGSINDVIQRIRELTINAGNGALNGDDLRFISAEISERLEQLAGMMNSQDASGEFVFGGFQGKGEPFQQNVSGSYVYKGDEGRRFVQIEASVNIAATENGKAVFMDLPAAKNTFYTEVNPTNRSAPPAIITTGQVVDQEQYDAFYPEDMIVQFKNGVSGVEYDILEASSGRVISSDNPYASGQPISAEGIQFEVVGNPFPGDAAALPPVPGDSFFVQSTAKQGVLSTVEKLIYGLENFNATSEGRQAFDALLEDTLTNLDSAETSILETRSQIGARLNTVETTREQHLDVELLTKEVLADLQELDYAEAISNLTMQQFILESAYSTYSQVTSLSLFDRL</sequence>
<evidence type="ECO:0000313" key="9">
    <source>
        <dbReference type="Proteomes" id="UP001164472"/>
    </source>
</evidence>
<dbReference type="EMBL" id="CP101527">
    <property type="protein sequence ID" value="UZW75882.1"/>
    <property type="molecule type" value="Genomic_DNA"/>
</dbReference>
<evidence type="ECO:0000256" key="4">
    <source>
        <dbReference type="ARBA" id="ARBA00022525"/>
    </source>
</evidence>
<name>A0A9E8HM58_9ALTE</name>
<dbReference type="InterPro" id="IPR001492">
    <property type="entry name" value="Flagellin"/>
</dbReference>
<evidence type="ECO:0000259" key="6">
    <source>
        <dbReference type="Pfam" id="PF00669"/>
    </source>
</evidence>
<keyword evidence="8" id="KW-0966">Cell projection</keyword>
<dbReference type="PANTHER" id="PTHR42792">
    <property type="entry name" value="FLAGELLIN"/>
    <property type="match status" value="1"/>
</dbReference>
<dbReference type="KEGG" id="asem:NNL22_04675"/>
<dbReference type="AlphaFoldDB" id="A0A9E8HM58"/>
<keyword evidence="8" id="KW-0282">Flagellum</keyword>
<dbReference type="InterPro" id="IPR013384">
    <property type="entry name" value="Flagell_FlgL"/>
</dbReference>
<reference evidence="8" key="1">
    <citation type="submission" date="2022-07" db="EMBL/GenBank/DDBJ databases">
        <title>Alkalimarinus sp. nov., isolated from gut of a Alitta virens.</title>
        <authorList>
            <person name="Yang A.I."/>
            <person name="Shin N.-R."/>
        </authorList>
    </citation>
    <scope>NUCLEOTIDE SEQUENCE</scope>
    <source>
        <strain evidence="8">FA028</strain>
    </source>
</reference>
<dbReference type="GO" id="GO:0005198">
    <property type="term" value="F:structural molecule activity"/>
    <property type="evidence" value="ECO:0007669"/>
    <property type="project" value="InterPro"/>
</dbReference>
<keyword evidence="5" id="KW-0975">Bacterial flagellum</keyword>
<protein>
    <submittedName>
        <fullName evidence="8">Flagellar hook-associated protein FlgL</fullName>
    </submittedName>
</protein>
<organism evidence="8 9">
    <name type="scientific">Alkalimarinus sediminis</name>
    <dbReference type="NCBI Taxonomy" id="1632866"/>
    <lineage>
        <taxon>Bacteria</taxon>
        <taxon>Pseudomonadati</taxon>
        <taxon>Pseudomonadota</taxon>
        <taxon>Gammaproteobacteria</taxon>
        <taxon>Alteromonadales</taxon>
        <taxon>Alteromonadaceae</taxon>
        <taxon>Alkalimarinus</taxon>
    </lineage>
</organism>
<dbReference type="Pfam" id="PF00700">
    <property type="entry name" value="Flagellin_C"/>
    <property type="match status" value="1"/>
</dbReference>
<keyword evidence="4" id="KW-0964">Secreted</keyword>
<dbReference type="NCBIfam" id="TIGR02550">
    <property type="entry name" value="flagell_flgL"/>
    <property type="match status" value="1"/>
</dbReference>
<evidence type="ECO:0000256" key="2">
    <source>
        <dbReference type="ARBA" id="ARBA00004613"/>
    </source>
</evidence>
<comment type="subcellular location">
    <subcellularLocation>
        <location evidence="1">Bacterial flagellum</location>
    </subcellularLocation>
    <subcellularLocation>
        <location evidence="2">Secreted</location>
    </subcellularLocation>
</comment>
<proteinExistence type="inferred from homology"/>
<evidence type="ECO:0000256" key="3">
    <source>
        <dbReference type="ARBA" id="ARBA00005709"/>
    </source>
</evidence>
<dbReference type="GO" id="GO:0071973">
    <property type="term" value="P:bacterial-type flagellum-dependent cell motility"/>
    <property type="evidence" value="ECO:0007669"/>
    <property type="project" value="InterPro"/>
</dbReference>
<dbReference type="GO" id="GO:0009424">
    <property type="term" value="C:bacterial-type flagellum hook"/>
    <property type="evidence" value="ECO:0007669"/>
    <property type="project" value="InterPro"/>
</dbReference>